<evidence type="ECO:0000313" key="13">
    <source>
        <dbReference type="Proteomes" id="UP000004474"/>
    </source>
</evidence>
<evidence type="ECO:0000256" key="4">
    <source>
        <dbReference type="ARBA" id="ARBA00018569"/>
    </source>
</evidence>
<comment type="similarity">
    <text evidence="2">Belongs to the polysaccharide synthase family.</text>
</comment>
<dbReference type="Proteomes" id="UP000004474">
    <property type="component" value="Unassembled WGS sequence"/>
</dbReference>
<evidence type="ECO:0000256" key="3">
    <source>
        <dbReference type="ARBA" id="ARBA00013189"/>
    </source>
</evidence>
<dbReference type="EMBL" id="ALWX01000032">
    <property type="protein sequence ID" value="EKA61350.1"/>
    <property type="molecule type" value="Genomic_DNA"/>
</dbReference>
<dbReference type="RefSeq" id="WP_007926929.1">
    <property type="nucleotide sequence ID" value="NZ_ALWX01000032.1"/>
</dbReference>
<dbReference type="Proteomes" id="UP000288711">
    <property type="component" value="Unassembled WGS sequence"/>
</dbReference>
<evidence type="ECO:0000256" key="6">
    <source>
        <dbReference type="ARBA" id="ARBA00023235"/>
    </source>
</evidence>
<dbReference type="PATRIC" id="fig|1210046.3.peg.1542"/>
<dbReference type="eggNOG" id="COG1086">
    <property type="taxonomic scope" value="Bacteria"/>
</dbReference>
<dbReference type="Gene3D" id="3.40.50.720">
    <property type="entry name" value="NAD(P)-binding Rossmann-like Domain"/>
    <property type="match status" value="1"/>
</dbReference>
<evidence type="ECO:0000259" key="9">
    <source>
        <dbReference type="Pfam" id="PF02719"/>
    </source>
</evidence>
<protein>
    <recommendedName>
        <fullName evidence="4">UDP-glucose 4-epimerase</fullName>
        <ecNumber evidence="3">5.1.3.2</ecNumber>
    </recommendedName>
    <alternativeName>
        <fullName evidence="8">Galactowaldenase</fullName>
    </alternativeName>
    <alternativeName>
        <fullName evidence="7">UDP-galactose 4-epimerase</fullName>
    </alternativeName>
</protein>
<dbReference type="InterPro" id="IPR051203">
    <property type="entry name" value="Polysaccharide_Synthase-Rel"/>
</dbReference>
<accession>K1DXU2</accession>
<comment type="caution">
    <text evidence="11">The sequence shown here is derived from an EMBL/GenBank/DDBJ whole genome shotgun (WGS) entry which is preliminary data.</text>
</comment>
<evidence type="ECO:0000256" key="1">
    <source>
        <dbReference type="ARBA" id="ARBA00000083"/>
    </source>
</evidence>
<dbReference type="GO" id="GO:0009103">
    <property type="term" value="P:lipopolysaccharide biosynthetic process"/>
    <property type="evidence" value="ECO:0007669"/>
    <property type="project" value="UniProtKB-KW"/>
</dbReference>
<feature type="domain" description="Polysaccharide biosynthesis protein CapD-like" evidence="9">
    <location>
        <begin position="12"/>
        <end position="286"/>
    </location>
</feature>
<reference evidence="11 13" key="2">
    <citation type="journal article" date="2012" name="J. Bacteriol.">
        <title>Genome Sequence of Janibacter hoylei MTCC8307, Isolated from the Stratospheric Air.</title>
        <authorList>
            <person name="Pawar S.P."/>
            <person name="Dhotre D.P."/>
            <person name="Shetty S.A."/>
            <person name="Chowdhury S.P."/>
            <person name="Chaudhari B.L."/>
            <person name="Shouche Y.S."/>
        </authorList>
    </citation>
    <scope>NUCLEOTIDE SEQUENCE [LARGE SCALE GENOMIC DNA]</scope>
    <source>
        <strain evidence="11 13">PVAS-1</strain>
    </source>
</reference>
<evidence type="ECO:0000256" key="8">
    <source>
        <dbReference type="ARBA" id="ARBA00033067"/>
    </source>
</evidence>
<dbReference type="EC" id="5.1.3.2" evidence="3"/>
<reference evidence="12 14" key="1">
    <citation type="journal article" date="2009" name="Int. J. Syst. Evol. Microbiol.">
        <title>Janibacter hoylei sp. nov., Bacillus isronensis sp. nov. and Bacillus aryabhattai sp. nov., isolated from cryotubes used for collecting air from the upper atmosphere.</title>
        <authorList>
            <person name="Shivaji S."/>
            <person name="Chaturvedi P."/>
            <person name="Begum Z."/>
            <person name="Pindi P.K."/>
            <person name="Manorama R."/>
            <person name="Padmanaban D.A."/>
            <person name="Shouche Y.S."/>
            <person name="Pawar S."/>
            <person name="Vaishampayan P."/>
            <person name="Dutt C.B."/>
            <person name="Datta G.N."/>
            <person name="Manchanda R.K."/>
            <person name="Rao U.R."/>
            <person name="Bhargava P.M."/>
            <person name="Narlikar J.V."/>
        </authorList>
    </citation>
    <scope>NUCLEOTIDE SEQUENCE [LARGE SCALE GENOMIC DNA]</scope>
    <source>
        <strain evidence="12 14">PVAS-1</strain>
    </source>
</reference>
<evidence type="ECO:0000259" key="10">
    <source>
        <dbReference type="Pfam" id="PF08485"/>
    </source>
</evidence>
<keyword evidence="6" id="KW-0413">Isomerase</keyword>
<dbReference type="CDD" id="cd05237">
    <property type="entry name" value="UDP_invert_4-6DH_SDR_e"/>
    <property type="match status" value="1"/>
</dbReference>
<keyword evidence="5" id="KW-0448">Lipopolysaccharide biosynthesis</keyword>
<name>K1DXU2_9MICO</name>
<dbReference type="EMBL" id="PIPF01000004">
    <property type="protein sequence ID" value="RWU84460.1"/>
    <property type="molecule type" value="Genomic_DNA"/>
</dbReference>
<dbReference type="AlphaFoldDB" id="K1DXU2"/>
<dbReference type="InterPro" id="IPR013692">
    <property type="entry name" value="CapD_C"/>
</dbReference>
<feature type="domain" description="UDP-glucose 4-epimerase CapD C-terminal" evidence="10">
    <location>
        <begin position="289"/>
        <end position="336"/>
    </location>
</feature>
<dbReference type="Pfam" id="PF02719">
    <property type="entry name" value="Polysacc_synt_2"/>
    <property type="match status" value="1"/>
</dbReference>
<proteinExistence type="inferred from homology"/>
<dbReference type="InterPro" id="IPR003869">
    <property type="entry name" value="Polysac_CapD-like"/>
</dbReference>
<gene>
    <name evidence="11" type="ORF">B277_08050</name>
    <name evidence="12" type="ORF">CWN80_04755</name>
</gene>
<sequence>MVNHSLSGATLVITGGTGSFGKTMVRHLLTEGVGNIHVLSRDEAKQDEMRQSLADQRVKFFIGDVRDRHSVDAAMADADFVFHAAALKQVPSCEFFPDQAVKTNVVGSQNVIESAHAHRVKSVVCLSTDKAVYPVNAMGMSKALMEKSAQAFARNTPNASTTVSVTRYGNVMYSRGSVIPLFVRQIREGKPLTVTEPRMTRFLMSLEESVDLVKHAFFHAQPGDLFVKKAPACTVDTLARAVASLMGVESPDIRRIGMRHGEKMYETLLSPEEMTKATDQGDYFRVPLDARSLDYSKYVEDGEDDVAAAIDFDSNNTEQMNVEQAKTLIAALPEMQAVLEGLA</sequence>
<dbReference type="STRING" id="1210046.B277_08050"/>
<organism evidence="11 13">
    <name type="scientific">Janibacter hoylei PVAS-1</name>
    <dbReference type="NCBI Taxonomy" id="1210046"/>
    <lineage>
        <taxon>Bacteria</taxon>
        <taxon>Bacillati</taxon>
        <taxon>Actinomycetota</taxon>
        <taxon>Actinomycetes</taxon>
        <taxon>Micrococcales</taxon>
        <taxon>Intrasporangiaceae</taxon>
        <taxon>Janibacter</taxon>
    </lineage>
</organism>
<dbReference type="InterPro" id="IPR036291">
    <property type="entry name" value="NAD(P)-bd_dom_sf"/>
</dbReference>
<dbReference type="PANTHER" id="PTHR43318">
    <property type="entry name" value="UDP-N-ACETYLGLUCOSAMINE 4,6-DEHYDRATASE"/>
    <property type="match status" value="1"/>
</dbReference>
<dbReference type="PANTHER" id="PTHR43318:SF2">
    <property type="entry name" value="UDP-N-ACETYLGLUCOSAMINE 4,6-DEHYDRATASE (INVERTING)"/>
    <property type="match status" value="1"/>
</dbReference>
<evidence type="ECO:0000313" key="11">
    <source>
        <dbReference type="EMBL" id="EKA61350.1"/>
    </source>
</evidence>
<reference evidence="12" key="3">
    <citation type="submission" date="2017-11" db="EMBL/GenBank/DDBJ databases">
        <authorList>
            <person name="Seuylemezian A."/>
            <person name="Cooper K."/>
            <person name="Vaishampayan P."/>
        </authorList>
    </citation>
    <scope>NUCLEOTIDE SEQUENCE</scope>
    <source>
        <strain evidence="12">PVAS-1</strain>
    </source>
</reference>
<dbReference type="Pfam" id="PF08485">
    <property type="entry name" value="Polysacc_syn_2C"/>
    <property type="match status" value="1"/>
</dbReference>
<dbReference type="OrthoDB" id="9803111at2"/>
<evidence type="ECO:0000313" key="14">
    <source>
        <dbReference type="Proteomes" id="UP000288711"/>
    </source>
</evidence>
<evidence type="ECO:0000313" key="12">
    <source>
        <dbReference type="EMBL" id="RWU84460.1"/>
    </source>
</evidence>
<keyword evidence="14" id="KW-1185">Reference proteome</keyword>
<evidence type="ECO:0000256" key="7">
    <source>
        <dbReference type="ARBA" id="ARBA00031367"/>
    </source>
</evidence>
<evidence type="ECO:0000256" key="5">
    <source>
        <dbReference type="ARBA" id="ARBA00022985"/>
    </source>
</evidence>
<dbReference type="GO" id="GO:0003978">
    <property type="term" value="F:UDP-glucose 4-epimerase activity"/>
    <property type="evidence" value="ECO:0007669"/>
    <property type="project" value="UniProtKB-EC"/>
</dbReference>
<comment type="catalytic activity">
    <reaction evidence="1">
        <text>UDP-alpha-D-glucose = UDP-alpha-D-galactose</text>
        <dbReference type="Rhea" id="RHEA:22168"/>
        <dbReference type="ChEBI" id="CHEBI:58885"/>
        <dbReference type="ChEBI" id="CHEBI:66914"/>
        <dbReference type="EC" id="5.1.3.2"/>
    </reaction>
</comment>
<evidence type="ECO:0000256" key="2">
    <source>
        <dbReference type="ARBA" id="ARBA00007430"/>
    </source>
</evidence>
<dbReference type="SUPFAM" id="SSF51735">
    <property type="entry name" value="NAD(P)-binding Rossmann-fold domains"/>
    <property type="match status" value="1"/>
</dbReference>